<dbReference type="GO" id="GO:0000049">
    <property type="term" value="F:tRNA binding"/>
    <property type="evidence" value="ECO:0007669"/>
    <property type="project" value="UniProtKB-UniRule"/>
</dbReference>
<dbReference type="SUPFAM" id="SSF50249">
    <property type="entry name" value="Nucleic acid-binding proteins"/>
    <property type="match status" value="1"/>
</dbReference>
<dbReference type="EMBL" id="GAPW01002553">
    <property type="protein sequence ID" value="JAC11045.1"/>
    <property type="molecule type" value="mRNA"/>
</dbReference>
<dbReference type="InterPro" id="IPR051270">
    <property type="entry name" value="Tyrosine-tRNA_ligase_regulator"/>
</dbReference>
<feature type="region of interest" description="Disordered" evidence="8">
    <location>
        <begin position="118"/>
        <end position="162"/>
    </location>
</feature>
<evidence type="ECO:0000256" key="1">
    <source>
        <dbReference type="ARBA" id="ARBA00004496"/>
    </source>
</evidence>
<dbReference type="InterPro" id="IPR002547">
    <property type="entry name" value="tRNA-bd_dom"/>
</dbReference>
<sequence length="327" mass="35587">MLHTRCARVVSLVFNGSSLINRRLPPGRMSALERVISNNQAAEELLRSLQEEFKALKNEKAIRRIKELKVENDTLRKQVEAARQKLIALETKNGKKQIPIPGQKDTVDVSPVVVKVEKVEQPAAPQKAEGKPQKEKKPKKEKPAAEGKTAAAPAGGAAAAEEPPIDVGRLDMRVGKIVEVSRHPDADALYLEKIDVGEPNPRTIISGLVRFVPIEEMQNRMVVVLCNLKPAKMRGILSEGMVMCASTPEKVEVLAPPAGSVPGDLVHVEGYPRVPDAVMNPKKKIFETVAPDLHTDGQLVACYKEGAFVVPGKGQVLSQTLKNVAVK</sequence>
<dbReference type="CDD" id="cd02799">
    <property type="entry name" value="tRNA_bind_EMAP-II_like"/>
    <property type="match status" value="1"/>
</dbReference>
<evidence type="ECO:0000256" key="3">
    <source>
        <dbReference type="ARBA" id="ARBA00022555"/>
    </source>
</evidence>
<dbReference type="VEuPathDB" id="VectorBase:AALC636_018980"/>
<organism evidence="10">
    <name type="scientific">Aedes albopictus</name>
    <name type="common">Asian tiger mosquito</name>
    <name type="synonym">Stegomyia albopicta</name>
    <dbReference type="NCBI Taxonomy" id="7160"/>
    <lineage>
        <taxon>Eukaryota</taxon>
        <taxon>Metazoa</taxon>
        <taxon>Ecdysozoa</taxon>
        <taxon>Arthropoda</taxon>
        <taxon>Hexapoda</taxon>
        <taxon>Insecta</taxon>
        <taxon>Pterygota</taxon>
        <taxon>Neoptera</taxon>
        <taxon>Endopterygota</taxon>
        <taxon>Diptera</taxon>
        <taxon>Nematocera</taxon>
        <taxon>Culicoidea</taxon>
        <taxon>Culicidae</taxon>
        <taxon>Culicinae</taxon>
        <taxon>Aedini</taxon>
        <taxon>Aedes</taxon>
        <taxon>Stegomyia</taxon>
    </lineage>
</organism>
<dbReference type="InterPro" id="IPR012340">
    <property type="entry name" value="NA-bd_OB-fold"/>
</dbReference>
<keyword evidence="7" id="KW-0175">Coiled coil</keyword>
<reference evidence="10" key="1">
    <citation type="journal article" date="2014" name="PLoS Negl. Trop. Dis.">
        <title>Identification and characterization of seminal fluid proteins in the Asian tiger mosquito, Aedes albopictus.</title>
        <authorList>
            <person name="Boes K.E."/>
            <person name="Ribeiro J.M."/>
            <person name="Wong A."/>
            <person name="Harrington L.C."/>
            <person name="Wolfner M.F."/>
            <person name="Sirot L.K."/>
        </authorList>
    </citation>
    <scope>NUCLEOTIDE SEQUENCE</scope>
    <source>
        <tissue evidence="10">Reproductive organs</tissue>
    </source>
</reference>
<proteinExistence type="evidence at transcript level"/>
<evidence type="ECO:0000259" key="9">
    <source>
        <dbReference type="PROSITE" id="PS50886"/>
    </source>
</evidence>
<feature type="coiled-coil region" evidence="7">
    <location>
        <begin position="32"/>
        <end position="92"/>
    </location>
</feature>
<dbReference type="Pfam" id="PF01588">
    <property type="entry name" value="tRNA_bind"/>
    <property type="match status" value="1"/>
</dbReference>
<comment type="subcellular location">
    <subcellularLocation>
        <location evidence="1">Cytoplasm</location>
    </subcellularLocation>
</comment>
<dbReference type="GO" id="GO:0006412">
    <property type="term" value="P:translation"/>
    <property type="evidence" value="ECO:0007669"/>
    <property type="project" value="UniProtKB-KW"/>
</dbReference>
<dbReference type="GO" id="GO:0005737">
    <property type="term" value="C:cytoplasm"/>
    <property type="evidence" value="ECO:0007669"/>
    <property type="project" value="UniProtKB-SubCell"/>
</dbReference>
<dbReference type="PANTHER" id="PTHR11586">
    <property type="entry name" value="TRNA-AMINOACYLATION COFACTOR ARC1 FAMILY MEMBER"/>
    <property type="match status" value="1"/>
</dbReference>
<name>A0A023EPU7_AEDAL</name>
<evidence type="ECO:0000256" key="5">
    <source>
        <dbReference type="ARBA" id="ARBA00022917"/>
    </source>
</evidence>
<dbReference type="VEuPathDB" id="VectorBase:AALFPA_078596"/>
<keyword evidence="3 6" id="KW-0820">tRNA-binding</keyword>
<protein>
    <submittedName>
        <fullName evidence="10">Putative trna-binding protein</fullName>
    </submittedName>
</protein>
<accession>A0A023EPU7</accession>
<dbReference type="PROSITE" id="PS50886">
    <property type="entry name" value="TRBD"/>
    <property type="match status" value="1"/>
</dbReference>
<evidence type="ECO:0000313" key="10">
    <source>
        <dbReference type="EMBL" id="JAC11045.1"/>
    </source>
</evidence>
<dbReference type="VEuPathDB" id="VectorBase:AALF011419"/>
<evidence type="ECO:0000256" key="7">
    <source>
        <dbReference type="SAM" id="Coils"/>
    </source>
</evidence>
<dbReference type="PANTHER" id="PTHR11586:SF33">
    <property type="entry name" value="AMINOACYL TRNA SYNTHASE COMPLEX-INTERACTING MULTIFUNCTIONAL PROTEIN 1"/>
    <property type="match status" value="1"/>
</dbReference>
<dbReference type="AlphaFoldDB" id="A0A023EPU7"/>
<evidence type="ECO:0000256" key="8">
    <source>
        <dbReference type="SAM" id="MobiDB-lite"/>
    </source>
</evidence>
<keyword evidence="5" id="KW-0648">Protein biosynthesis</keyword>
<evidence type="ECO:0000256" key="4">
    <source>
        <dbReference type="ARBA" id="ARBA00022884"/>
    </source>
</evidence>
<dbReference type="Gene3D" id="2.40.50.140">
    <property type="entry name" value="Nucleic acid-binding proteins"/>
    <property type="match status" value="1"/>
</dbReference>
<evidence type="ECO:0000256" key="6">
    <source>
        <dbReference type="PROSITE-ProRule" id="PRU00209"/>
    </source>
</evidence>
<dbReference type="FunFam" id="2.40.50.140:FF:000047">
    <property type="entry name" value="tyrosine--tRNA ligase, cytoplasmic isoform X2"/>
    <property type="match status" value="1"/>
</dbReference>
<feature type="compositionally biased region" description="Low complexity" evidence="8">
    <location>
        <begin position="146"/>
        <end position="162"/>
    </location>
</feature>
<keyword evidence="4 6" id="KW-0694">RNA-binding</keyword>
<feature type="domain" description="TRNA-binding" evidence="9">
    <location>
        <begin position="166"/>
        <end position="267"/>
    </location>
</feature>
<keyword evidence="2" id="KW-0963">Cytoplasm</keyword>
<evidence type="ECO:0000256" key="2">
    <source>
        <dbReference type="ARBA" id="ARBA00022490"/>
    </source>
</evidence>